<dbReference type="InterPro" id="IPR005227">
    <property type="entry name" value="YqgF"/>
</dbReference>
<proteinExistence type="predicted"/>
<comment type="caution">
    <text evidence="1">The sequence shown here is derived from an EMBL/GenBank/DDBJ whole genome shotgun (WGS) entry which is preliminary data.</text>
</comment>
<gene>
    <name evidence="1" type="ORF">LWI29_030204</name>
</gene>
<organism evidence="1 2">
    <name type="scientific">Acer saccharum</name>
    <name type="common">Sugar maple</name>
    <dbReference type="NCBI Taxonomy" id="4024"/>
    <lineage>
        <taxon>Eukaryota</taxon>
        <taxon>Viridiplantae</taxon>
        <taxon>Streptophyta</taxon>
        <taxon>Embryophyta</taxon>
        <taxon>Tracheophyta</taxon>
        <taxon>Spermatophyta</taxon>
        <taxon>Magnoliopsida</taxon>
        <taxon>eudicotyledons</taxon>
        <taxon>Gunneridae</taxon>
        <taxon>Pentapetalae</taxon>
        <taxon>rosids</taxon>
        <taxon>malvids</taxon>
        <taxon>Sapindales</taxon>
        <taxon>Sapindaceae</taxon>
        <taxon>Hippocastanoideae</taxon>
        <taxon>Acereae</taxon>
        <taxon>Acer</taxon>
    </lineage>
</organism>
<dbReference type="InterPro" id="IPR012337">
    <property type="entry name" value="RNaseH-like_sf"/>
</dbReference>
<dbReference type="SUPFAM" id="SSF53098">
    <property type="entry name" value="Ribonuclease H-like"/>
    <property type="match status" value="1"/>
</dbReference>
<accession>A0AA39VP72</accession>
<dbReference type="PANTHER" id="PTHR33317:SF1">
    <property type="entry name" value="POLYNUCLEOTIDYL TRANSFERASE, RIBONUCLEASE H-LIKE SUPERFAMILY PROTEIN"/>
    <property type="match status" value="1"/>
</dbReference>
<protein>
    <recommendedName>
        <fullName evidence="3">YqgF/RNase H-like domain-containing protein</fullName>
    </recommendedName>
</protein>
<sequence length="231" mass="26987">MKQIFERAIMVNSFIYSRIVMVNMLRNSSRLKYSRSQQRIYLSKMKFVKEPFNLFKQALKLKASERGRFICLDVRDDFVGMSMSDVNNKNATPARALIREKSSLESVEDQFHALLPQNKLAGLVFGIKDNNNEKEKIFIDELYDSGTQRFKTILDGITYTYWDTSSSSTLPEYVNKEKVEMLLQRMNLPNIKAETVIEQYVAVGMLQSYLKRAWELYPEEKLEVTEEENSV</sequence>
<dbReference type="GO" id="GO:0000967">
    <property type="term" value="P:rRNA 5'-end processing"/>
    <property type="evidence" value="ECO:0007669"/>
    <property type="project" value="TreeGrafter"/>
</dbReference>
<dbReference type="Gene3D" id="3.30.420.140">
    <property type="entry name" value="YqgF/RNase H-like domain"/>
    <property type="match status" value="1"/>
</dbReference>
<dbReference type="Proteomes" id="UP001168877">
    <property type="component" value="Unassembled WGS sequence"/>
</dbReference>
<reference evidence="1" key="2">
    <citation type="submission" date="2023-06" db="EMBL/GenBank/DDBJ databases">
        <authorList>
            <person name="Swenson N.G."/>
            <person name="Wegrzyn J.L."/>
            <person name="Mcevoy S.L."/>
        </authorList>
    </citation>
    <scope>NUCLEOTIDE SEQUENCE</scope>
    <source>
        <strain evidence="1">NS2018</strain>
        <tissue evidence="1">Leaf</tissue>
    </source>
</reference>
<evidence type="ECO:0000313" key="2">
    <source>
        <dbReference type="Proteomes" id="UP001168877"/>
    </source>
</evidence>
<evidence type="ECO:0000313" key="1">
    <source>
        <dbReference type="EMBL" id="KAK0593064.1"/>
    </source>
</evidence>
<reference evidence="1" key="1">
    <citation type="journal article" date="2022" name="Plant J.">
        <title>Strategies of tolerance reflected in two North American maple genomes.</title>
        <authorList>
            <person name="McEvoy S.L."/>
            <person name="Sezen U.U."/>
            <person name="Trouern-Trend A."/>
            <person name="McMahon S.M."/>
            <person name="Schaberg P.G."/>
            <person name="Yang J."/>
            <person name="Wegrzyn J.L."/>
            <person name="Swenson N.G."/>
        </authorList>
    </citation>
    <scope>NUCLEOTIDE SEQUENCE</scope>
    <source>
        <strain evidence="1">NS2018</strain>
    </source>
</reference>
<dbReference type="EMBL" id="JAUESC010000380">
    <property type="protein sequence ID" value="KAK0593064.1"/>
    <property type="molecule type" value="Genomic_DNA"/>
</dbReference>
<keyword evidence="2" id="KW-1185">Reference proteome</keyword>
<dbReference type="PANTHER" id="PTHR33317">
    <property type="entry name" value="POLYNUCLEOTIDYL TRANSFERASE, RIBONUCLEASE H-LIKE SUPERFAMILY PROTEIN"/>
    <property type="match status" value="1"/>
</dbReference>
<name>A0AA39VP72_ACESA</name>
<dbReference type="InterPro" id="IPR037027">
    <property type="entry name" value="YqgF/RNaseH-like_dom_sf"/>
</dbReference>
<evidence type="ECO:0008006" key="3">
    <source>
        <dbReference type="Google" id="ProtNLM"/>
    </source>
</evidence>
<dbReference type="AlphaFoldDB" id="A0AA39VP72"/>